<reference evidence="2" key="1">
    <citation type="submission" date="2019-12" db="UniProtKB">
        <authorList>
            <consortium name="WormBaseParasite"/>
        </authorList>
    </citation>
    <scope>IDENTIFICATION</scope>
</reference>
<organism evidence="1 2">
    <name type="scientific">Trichuris muris</name>
    <name type="common">Mouse whipworm</name>
    <dbReference type="NCBI Taxonomy" id="70415"/>
    <lineage>
        <taxon>Eukaryota</taxon>
        <taxon>Metazoa</taxon>
        <taxon>Ecdysozoa</taxon>
        <taxon>Nematoda</taxon>
        <taxon>Enoplea</taxon>
        <taxon>Dorylaimia</taxon>
        <taxon>Trichinellida</taxon>
        <taxon>Trichuridae</taxon>
        <taxon>Trichuris</taxon>
    </lineage>
</organism>
<dbReference type="AlphaFoldDB" id="A0A5S6R4E8"/>
<protein>
    <submittedName>
        <fullName evidence="2">Uncharacterized protein</fullName>
    </submittedName>
</protein>
<evidence type="ECO:0000313" key="2">
    <source>
        <dbReference type="WBParaSite" id="TMUE_3000014318.1"/>
    </source>
</evidence>
<evidence type="ECO:0000313" key="1">
    <source>
        <dbReference type="Proteomes" id="UP000046395"/>
    </source>
</evidence>
<accession>A0A5S6R4E8</accession>
<name>A0A5S6R4E8_TRIMR</name>
<dbReference type="WBParaSite" id="TMUE_3000014318.1">
    <property type="protein sequence ID" value="TMUE_3000014318.1"/>
    <property type="gene ID" value="WBGene00294850"/>
</dbReference>
<proteinExistence type="predicted"/>
<keyword evidence="1" id="KW-1185">Reference proteome</keyword>
<dbReference type="Proteomes" id="UP000046395">
    <property type="component" value="Unassembled WGS sequence"/>
</dbReference>
<sequence>MLKCLLNSLAPNRSNHVPCLRSSKLLSIAFSARVVVAALKAELCTTNEWIGEPVYFVVVLVLSQCAVSTSHRGT</sequence>